<dbReference type="EMBL" id="BONY01000049">
    <property type="protein sequence ID" value="GIH08453.1"/>
    <property type="molecule type" value="Genomic_DNA"/>
</dbReference>
<evidence type="ECO:0000313" key="6">
    <source>
        <dbReference type="Proteomes" id="UP000612899"/>
    </source>
</evidence>
<dbReference type="Gene3D" id="1.10.260.40">
    <property type="entry name" value="lambda repressor-like DNA-binding domains"/>
    <property type="match status" value="1"/>
</dbReference>
<comment type="caution">
    <text evidence="5">The sequence shown here is derived from an EMBL/GenBank/DDBJ whole genome shotgun (WGS) entry which is preliminary data.</text>
</comment>
<proteinExistence type="predicted"/>
<gene>
    <name evidence="5" type="ORF">Rhe02_65200</name>
</gene>
<dbReference type="Proteomes" id="UP000612899">
    <property type="component" value="Unassembled WGS sequence"/>
</dbReference>
<keyword evidence="1" id="KW-0805">Transcription regulation</keyword>
<organism evidence="5 6">
    <name type="scientific">Rhizocola hellebori</name>
    <dbReference type="NCBI Taxonomy" id="1392758"/>
    <lineage>
        <taxon>Bacteria</taxon>
        <taxon>Bacillati</taxon>
        <taxon>Actinomycetota</taxon>
        <taxon>Actinomycetes</taxon>
        <taxon>Micromonosporales</taxon>
        <taxon>Micromonosporaceae</taxon>
        <taxon>Rhizocola</taxon>
    </lineage>
</organism>
<dbReference type="InterPro" id="IPR046335">
    <property type="entry name" value="LacI/GalR-like_sensor"/>
</dbReference>
<dbReference type="GO" id="GO:0000976">
    <property type="term" value="F:transcription cis-regulatory region binding"/>
    <property type="evidence" value="ECO:0007669"/>
    <property type="project" value="TreeGrafter"/>
</dbReference>
<accession>A0A8J3QF28</accession>
<name>A0A8J3QF28_9ACTN</name>
<dbReference type="AlphaFoldDB" id="A0A8J3QF28"/>
<dbReference type="InterPro" id="IPR010982">
    <property type="entry name" value="Lambda_DNA-bd_dom_sf"/>
</dbReference>
<keyword evidence="3" id="KW-0804">Transcription</keyword>
<dbReference type="Pfam" id="PF00356">
    <property type="entry name" value="LacI"/>
    <property type="match status" value="1"/>
</dbReference>
<dbReference type="CDD" id="cd01574">
    <property type="entry name" value="PBP1_LacI"/>
    <property type="match status" value="1"/>
</dbReference>
<reference evidence="5" key="1">
    <citation type="submission" date="2021-01" db="EMBL/GenBank/DDBJ databases">
        <title>Whole genome shotgun sequence of Rhizocola hellebori NBRC 109834.</title>
        <authorList>
            <person name="Komaki H."/>
            <person name="Tamura T."/>
        </authorList>
    </citation>
    <scope>NUCLEOTIDE SEQUENCE</scope>
    <source>
        <strain evidence="5">NBRC 109834</strain>
    </source>
</reference>
<feature type="domain" description="HTH lacI-type" evidence="4">
    <location>
        <begin position="10"/>
        <end position="64"/>
    </location>
</feature>
<dbReference type="PROSITE" id="PS50932">
    <property type="entry name" value="HTH_LACI_2"/>
    <property type="match status" value="1"/>
</dbReference>
<keyword evidence="2" id="KW-0238">DNA-binding</keyword>
<dbReference type="InterPro" id="IPR000843">
    <property type="entry name" value="HTH_LacI"/>
</dbReference>
<dbReference type="RefSeq" id="WP_203912205.1">
    <property type="nucleotide sequence ID" value="NZ_BONY01000049.1"/>
</dbReference>
<dbReference type="SUPFAM" id="SSF47413">
    <property type="entry name" value="lambda repressor-like DNA-binding domains"/>
    <property type="match status" value="1"/>
</dbReference>
<dbReference type="PANTHER" id="PTHR30146:SF109">
    <property type="entry name" value="HTH-TYPE TRANSCRIPTIONAL REGULATOR GALS"/>
    <property type="match status" value="1"/>
</dbReference>
<dbReference type="SUPFAM" id="SSF53822">
    <property type="entry name" value="Periplasmic binding protein-like I"/>
    <property type="match status" value="1"/>
</dbReference>
<dbReference type="SMART" id="SM00354">
    <property type="entry name" value="HTH_LACI"/>
    <property type="match status" value="1"/>
</dbReference>
<dbReference type="CDD" id="cd01392">
    <property type="entry name" value="HTH_LacI"/>
    <property type="match status" value="1"/>
</dbReference>
<evidence type="ECO:0000256" key="3">
    <source>
        <dbReference type="ARBA" id="ARBA00023163"/>
    </source>
</evidence>
<dbReference type="Gene3D" id="3.40.50.2300">
    <property type="match status" value="2"/>
</dbReference>
<protein>
    <submittedName>
        <fullName evidence="5">LacI family transcriptional regulator</fullName>
    </submittedName>
</protein>
<sequence>MNQQPSARAAVMNDVARLAGVSHQTVSRVLNNHPSVREETRERVLKAVRQLNYRPNALARGLAGRRSRVIGVVSFDTILYGPAATLLGVERAARRAGYGISIVALEKLDRAGVVAAVDALTEQSVAGVVIIAPLLTAAAAVSSLPTGVPAVVVEAGTVGDLPTVSVDQVAGARLAVGHLLSLGHETVWHIAGPRDWLEARDRIDGWRETLEKADRRVPPLIEGDWSPKSGYEAGATLAGRPDVTAVFCANDQQALGMLRALHERGIRVPEDISVVGFDDIPEAEFLSPPLTTVAQDFDEVGRQCLATLLELLEAEEGLPVVHPRVQPALVVRASSGPPTLR</sequence>
<evidence type="ECO:0000256" key="2">
    <source>
        <dbReference type="ARBA" id="ARBA00023125"/>
    </source>
</evidence>
<dbReference type="GO" id="GO:0003700">
    <property type="term" value="F:DNA-binding transcription factor activity"/>
    <property type="evidence" value="ECO:0007669"/>
    <property type="project" value="TreeGrafter"/>
</dbReference>
<dbReference type="Pfam" id="PF13377">
    <property type="entry name" value="Peripla_BP_3"/>
    <property type="match status" value="1"/>
</dbReference>
<evidence type="ECO:0000313" key="5">
    <source>
        <dbReference type="EMBL" id="GIH08453.1"/>
    </source>
</evidence>
<evidence type="ECO:0000256" key="1">
    <source>
        <dbReference type="ARBA" id="ARBA00023015"/>
    </source>
</evidence>
<dbReference type="InterPro" id="IPR028082">
    <property type="entry name" value="Peripla_BP_I"/>
</dbReference>
<dbReference type="PANTHER" id="PTHR30146">
    <property type="entry name" value="LACI-RELATED TRANSCRIPTIONAL REPRESSOR"/>
    <property type="match status" value="1"/>
</dbReference>
<keyword evidence="6" id="KW-1185">Reference proteome</keyword>
<evidence type="ECO:0000259" key="4">
    <source>
        <dbReference type="PROSITE" id="PS50932"/>
    </source>
</evidence>
<dbReference type="PROSITE" id="PS00356">
    <property type="entry name" value="HTH_LACI_1"/>
    <property type="match status" value="1"/>
</dbReference>